<evidence type="ECO:0000313" key="1">
    <source>
        <dbReference type="EMBL" id="GFT14334.1"/>
    </source>
</evidence>
<keyword evidence="5" id="KW-1185">Reference proteome</keyword>
<gene>
    <name evidence="3" type="ORF">NPIL_297471</name>
    <name evidence="2" type="ORF">NPIL_349021</name>
    <name evidence="4" type="ORF">NPIL_48631</name>
    <name evidence="1" type="ORF">NPIL_501511</name>
</gene>
<dbReference type="EMBL" id="BMAW01105903">
    <property type="protein sequence ID" value="GFT21602.1"/>
    <property type="molecule type" value="Genomic_DNA"/>
</dbReference>
<protein>
    <submittedName>
        <fullName evidence="4">Uncharacterized protein</fullName>
    </submittedName>
</protein>
<evidence type="ECO:0000313" key="5">
    <source>
        <dbReference type="Proteomes" id="UP000887013"/>
    </source>
</evidence>
<evidence type="ECO:0000313" key="4">
    <source>
        <dbReference type="EMBL" id="GFT51004.1"/>
    </source>
</evidence>
<dbReference type="EMBL" id="BMAW01058072">
    <property type="protein sequence ID" value="GFT14334.1"/>
    <property type="molecule type" value="Genomic_DNA"/>
</dbReference>
<proteinExistence type="predicted"/>
<organism evidence="4 5">
    <name type="scientific">Nephila pilipes</name>
    <name type="common">Giant wood spider</name>
    <name type="synonym">Nephila maculata</name>
    <dbReference type="NCBI Taxonomy" id="299642"/>
    <lineage>
        <taxon>Eukaryota</taxon>
        <taxon>Metazoa</taxon>
        <taxon>Ecdysozoa</taxon>
        <taxon>Arthropoda</taxon>
        <taxon>Chelicerata</taxon>
        <taxon>Arachnida</taxon>
        <taxon>Araneae</taxon>
        <taxon>Araneomorphae</taxon>
        <taxon>Entelegynae</taxon>
        <taxon>Araneoidea</taxon>
        <taxon>Nephilidae</taxon>
        <taxon>Nephila</taxon>
    </lineage>
</organism>
<dbReference type="AlphaFoldDB" id="A0A8X6TVF6"/>
<accession>A0A8X6TVF6</accession>
<dbReference type="EMBL" id="BMAW01013914">
    <property type="protein sequence ID" value="GFT36366.1"/>
    <property type="molecule type" value="Genomic_DNA"/>
</dbReference>
<dbReference type="Proteomes" id="UP000887013">
    <property type="component" value="Unassembled WGS sequence"/>
</dbReference>
<dbReference type="EMBL" id="BMAW01065565">
    <property type="protein sequence ID" value="GFT51004.1"/>
    <property type="molecule type" value="Genomic_DNA"/>
</dbReference>
<name>A0A8X6TVF6_NEPPI</name>
<evidence type="ECO:0000313" key="3">
    <source>
        <dbReference type="EMBL" id="GFT36366.1"/>
    </source>
</evidence>
<reference evidence="4" key="1">
    <citation type="submission" date="2020-08" db="EMBL/GenBank/DDBJ databases">
        <title>Multicomponent nature underlies the extraordinary mechanical properties of spider dragline silk.</title>
        <authorList>
            <person name="Kono N."/>
            <person name="Nakamura H."/>
            <person name="Mori M."/>
            <person name="Yoshida Y."/>
            <person name="Ohtoshi R."/>
            <person name="Malay A.D."/>
            <person name="Moran D.A.P."/>
            <person name="Tomita M."/>
            <person name="Numata K."/>
            <person name="Arakawa K."/>
        </authorList>
    </citation>
    <scope>NUCLEOTIDE SEQUENCE</scope>
</reference>
<sequence>MKDVLNTTVYYSRPSGTLVMPTKTFRWPGWTSKMRLVRCPIPSFWGLLSGLAYRRALLRWFRLSTSAPAAPYVLSRDGQTRSPFAQESGRE</sequence>
<comment type="caution">
    <text evidence="4">The sequence shown here is derived from an EMBL/GenBank/DDBJ whole genome shotgun (WGS) entry which is preliminary data.</text>
</comment>
<evidence type="ECO:0000313" key="2">
    <source>
        <dbReference type="EMBL" id="GFT21602.1"/>
    </source>
</evidence>